<proteinExistence type="inferred from homology"/>
<dbReference type="SUPFAM" id="SSF53822">
    <property type="entry name" value="Periplasmic binding protein-like I"/>
    <property type="match status" value="1"/>
</dbReference>
<evidence type="ECO:0000259" key="5">
    <source>
        <dbReference type="Pfam" id="PF13407"/>
    </source>
</evidence>
<evidence type="ECO:0000256" key="3">
    <source>
        <dbReference type="ARBA" id="ARBA00022729"/>
    </source>
</evidence>
<dbReference type="CDD" id="cd20007">
    <property type="entry name" value="PBP1_ABC_sugar_binding-like"/>
    <property type="match status" value="1"/>
</dbReference>
<keyword evidence="3 4" id="KW-0732">Signal</keyword>
<name>A0A939MJC9_9MICO</name>
<comment type="caution">
    <text evidence="6">The sequence shown here is derived from an EMBL/GenBank/DDBJ whole genome shotgun (WGS) entry which is preliminary data.</text>
</comment>
<dbReference type="PROSITE" id="PS51257">
    <property type="entry name" value="PROKAR_LIPOPROTEIN"/>
    <property type="match status" value="1"/>
</dbReference>
<protein>
    <submittedName>
        <fullName evidence="6">Substrate-binding domain-containing protein</fullName>
    </submittedName>
</protein>
<comment type="subcellular location">
    <subcellularLocation>
        <location evidence="1">Cell envelope</location>
    </subcellularLocation>
</comment>
<evidence type="ECO:0000256" key="1">
    <source>
        <dbReference type="ARBA" id="ARBA00004196"/>
    </source>
</evidence>
<keyword evidence="7" id="KW-1185">Reference proteome</keyword>
<dbReference type="EMBL" id="JAGDYM010000004">
    <property type="protein sequence ID" value="MBO1901065.1"/>
    <property type="molecule type" value="Genomic_DNA"/>
</dbReference>
<dbReference type="PANTHER" id="PTHR46847">
    <property type="entry name" value="D-ALLOSE-BINDING PERIPLASMIC PROTEIN-RELATED"/>
    <property type="match status" value="1"/>
</dbReference>
<feature type="signal peptide" evidence="4">
    <location>
        <begin position="1"/>
        <end position="21"/>
    </location>
</feature>
<sequence>MNTLKRSAALLAASALAISLAACTTGSQQSEANNQGGGEALSEADLAGQTIGFIPGVNDPFYISMQCAIEETAAEYGMEVSVQIPEQFEAAVQTPIVNSMIATDPAALLIAPTDGTALQPPLKQAVDAGIPVGLVDTTLDDPSLAFTSVATDNELGGAAAADALADLIGGEGKVLVIAFKAGASTSDARQKGFEDQIAAHEGIEYLGAQINDNDPAKAASIVQASLAANPDLAGVFATNLFAAQGAATGLRNAGAEGDVKIVGFDAGATQVEQLERDDVQALVAQKPGDIGRQAVEQTVAELTGGEVTPEIGTETVVLTQENLSSMQDAIYQESCS</sequence>
<feature type="domain" description="Periplasmic binding protein" evidence="5">
    <location>
        <begin position="54"/>
        <end position="305"/>
    </location>
</feature>
<evidence type="ECO:0000313" key="7">
    <source>
        <dbReference type="Proteomes" id="UP000664382"/>
    </source>
</evidence>
<comment type="similarity">
    <text evidence="2">Belongs to the bacterial solute-binding protein 2 family.</text>
</comment>
<dbReference type="Gene3D" id="3.40.50.2300">
    <property type="match status" value="2"/>
</dbReference>
<dbReference type="GO" id="GO:0030313">
    <property type="term" value="C:cell envelope"/>
    <property type="evidence" value="ECO:0007669"/>
    <property type="project" value="UniProtKB-SubCell"/>
</dbReference>
<feature type="chain" id="PRO_5038669836" evidence="4">
    <location>
        <begin position="22"/>
        <end position="336"/>
    </location>
</feature>
<dbReference type="GO" id="GO:0030246">
    <property type="term" value="F:carbohydrate binding"/>
    <property type="evidence" value="ECO:0007669"/>
    <property type="project" value="UniProtKB-ARBA"/>
</dbReference>
<dbReference type="AlphaFoldDB" id="A0A939MJC9"/>
<reference evidence="6" key="1">
    <citation type="submission" date="2021-03" db="EMBL/GenBank/DDBJ databases">
        <title>Leucobacter chromiisoli sp. nov., isolated from chromium-containing soil of chemical plant.</title>
        <authorList>
            <person name="Xu Z."/>
        </authorList>
    </citation>
    <scope>NUCLEOTIDE SEQUENCE</scope>
    <source>
        <strain evidence="6">S27</strain>
    </source>
</reference>
<dbReference type="PANTHER" id="PTHR46847:SF1">
    <property type="entry name" value="D-ALLOSE-BINDING PERIPLASMIC PROTEIN-RELATED"/>
    <property type="match status" value="1"/>
</dbReference>
<organism evidence="6 7">
    <name type="scientific">Leucobacter weissii</name>
    <dbReference type="NCBI Taxonomy" id="1983706"/>
    <lineage>
        <taxon>Bacteria</taxon>
        <taxon>Bacillati</taxon>
        <taxon>Actinomycetota</taxon>
        <taxon>Actinomycetes</taxon>
        <taxon>Micrococcales</taxon>
        <taxon>Microbacteriaceae</taxon>
        <taxon>Leucobacter</taxon>
    </lineage>
</organism>
<evidence type="ECO:0000313" key="6">
    <source>
        <dbReference type="EMBL" id="MBO1901065.1"/>
    </source>
</evidence>
<dbReference type="RefSeq" id="WP_208096182.1">
    <property type="nucleotide sequence ID" value="NZ_JAGDYM010000004.1"/>
</dbReference>
<dbReference type="InterPro" id="IPR025997">
    <property type="entry name" value="SBP_2_dom"/>
</dbReference>
<evidence type="ECO:0000256" key="4">
    <source>
        <dbReference type="SAM" id="SignalP"/>
    </source>
</evidence>
<dbReference type="Pfam" id="PF13407">
    <property type="entry name" value="Peripla_BP_4"/>
    <property type="match status" value="1"/>
</dbReference>
<accession>A0A939MJC9</accession>
<evidence type="ECO:0000256" key="2">
    <source>
        <dbReference type="ARBA" id="ARBA00007639"/>
    </source>
</evidence>
<gene>
    <name evidence="6" type="ORF">J4H92_03760</name>
</gene>
<dbReference type="InterPro" id="IPR028082">
    <property type="entry name" value="Peripla_BP_I"/>
</dbReference>
<dbReference type="Proteomes" id="UP000664382">
    <property type="component" value="Unassembled WGS sequence"/>
</dbReference>